<dbReference type="AlphaFoldDB" id="A0A0E0HDI9"/>
<protein>
    <submittedName>
        <fullName evidence="2">Uncharacterized protein</fullName>
    </submittedName>
</protein>
<feature type="compositionally biased region" description="Polar residues" evidence="1">
    <location>
        <begin position="17"/>
        <end position="28"/>
    </location>
</feature>
<sequence>MFHQHSCLHSPPPSNPQNPIVGSKTQKNPIHPLPPALNCQIPKTQGATRKTATPFAFRKKKATGHPTTTSTTTHASSAASPRPAPLSLSLHSVCFCSREKPCGKSKNLASPLRPLPSPPHSPPKLPVVVLPPRTLGRDRVLFVVAHLLCTGNGRLEQRFLLGGGGGC</sequence>
<organism evidence="2">
    <name type="scientific">Oryza nivara</name>
    <name type="common">Indian wild rice</name>
    <name type="synonym">Oryza sativa f. spontanea</name>
    <dbReference type="NCBI Taxonomy" id="4536"/>
    <lineage>
        <taxon>Eukaryota</taxon>
        <taxon>Viridiplantae</taxon>
        <taxon>Streptophyta</taxon>
        <taxon>Embryophyta</taxon>
        <taxon>Tracheophyta</taxon>
        <taxon>Spermatophyta</taxon>
        <taxon>Magnoliopsida</taxon>
        <taxon>Liliopsida</taxon>
        <taxon>Poales</taxon>
        <taxon>Poaceae</taxon>
        <taxon>BOP clade</taxon>
        <taxon>Oryzoideae</taxon>
        <taxon>Oryzeae</taxon>
        <taxon>Oryzinae</taxon>
        <taxon>Oryza</taxon>
    </lineage>
</organism>
<evidence type="ECO:0000313" key="2">
    <source>
        <dbReference type="EnsemblPlants" id="ONIVA05G14550.2"/>
    </source>
</evidence>
<feature type="compositionally biased region" description="Polar residues" evidence="1">
    <location>
        <begin position="41"/>
        <end position="51"/>
    </location>
</feature>
<accession>A0A0E0HDI9</accession>
<feature type="region of interest" description="Disordered" evidence="1">
    <location>
        <begin position="1"/>
        <end position="84"/>
    </location>
</feature>
<feature type="compositionally biased region" description="Low complexity" evidence="1">
    <location>
        <begin position="64"/>
        <end position="84"/>
    </location>
</feature>
<dbReference type="Proteomes" id="UP000006591">
    <property type="component" value="Chromosome 5"/>
</dbReference>
<reference evidence="2" key="1">
    <citation type="submission" date="2015-04" db="UniProtKB">
        <authorList>
            <consortium name="EnsemblPlants"/>
        </authorList>
    </citation>
    <scope>IDENTIFICATION</scope>
    <source>
        <strain evidence="2">SL10</strain>
    </source>
</reference>
<dbReference type="HOGENOM" id="CLU_1597126_0_0_1"/>
<evidence type="ECO:0000256" key="1">
    <source>
        <dbReference type="SAM" id="MobiDB-lite"/>
    </source>
</evidence>
<evidence type="ECO:0000313" key="3">
    <source>
        <dbReference type="Proteomes" id="UP000006591"/>
    </source>
</evidence>
<name>A0A0E0HDI9_ORYNI</name>
<dbReference type="Gramene" id="ONIVA05G14550.2">
    <property type="protein sequence ID" value="ONIVA05G14550.2"/>
    <property type="gene ID" value="ONIVA05G14550"/>
</dbReference>
<keyword evidence="3" id="KW-1185">Reference proteome</keyword>
<proteinExistence type="predicted"/>
<dbReference type="EnsemblPlants" id="ONIVA05G14550.2">
    <property type="protein sequence ID" value="ONIVA05G14550.2"/>
    <property type="gene ID" value="ONIVA05G14550"/>
</dbReference>
<reference evidence="2" key="2">
    <citation type="submission" date="2018-04" db="EMBL/GenBank/DDBJ databases">
        <title>OnivRS2 (Oryza nivara Reference Sequence Version 2).</title>
        <authorList>
            <person name="Zhang J."/>
            <person name="Kudrna D."/>
            <person name="Lee S."/>
            <person name="Talag J."/>
            <person name="Rajasekar S."/>
            <person name="Welchert J."/>
            <person name="Hsing Y.-I."/>
            <person name="Wing R.A."/>
        </authorList>
    </citation>
    <scope>NUCLEOTIDE SEQUENCE [LARGE SCALE GENOMIC DNA]</scope>
    <source>
        <strain evidence="2">SL10</strain>
    </source>
</reference>